<keyword evidence="3" id="KW-0067">ATP-binding</keyword>
<dbReference type="SUPFAM" id="SSF52335">
    <property type="entry name" value="Methylglyoxal synthase-like"/>
    <property type="match status" value="1"/>
</dbReference>
<organism evidence="5">
    <name type="scientific">marine sediment metagenome</name>
    <dbReference type="NCBI Taxonomy" id="412755"/>
    <lineage>
        <taxon>unclassified sequences</taxon>
        <taxon>metagenomes</taxon>
        <taxon>ecological metagenomes</taxon>
    </lineage>
</organism>
<evidence type="ECO:0000256" key="2">
    <source>
        <dbReference type="ARBA" id="ARBA00022741"/>
    </source>
</evidence>
<dbReference type="Pfam" id="PF00005">
    <property type="entry name" value="ABC_tran"/>
    <property type="match status" value="1"/>
</dbReference>
<dbReference type="GO" id="GO:0005886">
    <property type="term" value="C:plasma membrane"/>
    <property type="evidence" value="ECO:0007669"/>
    <property type="project" value="TreeGrafter"/>
</dbReference>
<keyword evidence="2" id="KW-0547">Nucleotide-binding</keyword>
<evidence type="ECO:0000313" key="5">
    <source>
        <dbReference type="EMBL" id="KKL76187.1"/>
    </source>
</evidence>
<name>A0A0F9HLZ8_9ZZZZ</name>
<dbReference type="InterPro" id="IPR003439">
    <property type="entry name" value="ABC_transporter-like_ATP-bd"/>
</dbReference>
<dbReference type="SUPFAM" id="SSF52540">
    <property type="entry name" value="P-loop containing nucleoside triphosphate hydrolases"/>
    <property type="match status" value="1"/>
</dbReference>
<dbReference type="AlphaFoldDB" id="A0A0F9HLZ8"/>
<dbReference type="InterPro" id="IPR051120">
    <property type="entry name" value="ABC_AA/LPS_Transport"/>
</dbReference>
<evidence type="ECO:0000259" key="4">
    <source>
        <dbReference type="Pfam" id="PF00005"/>
    </source>
</evidence>
<proteinExistence type="predicted"/>
<accession>A0A0F9HLZ8</accession>
<reference evidence="5" key="1">
    <citation type="journal article" date="2015" name="Nature">
        <title>Complex archaea that bridge the gap between prokaryotes and eukaryotes.</title>
        <authorList>
            <person name="Spang A."/>
            <person name="Saw J.H."/>
            <person name="Jorgensen S.L."/>
            <person name="Zaremba-Niedzwiedzka K."/>
            <person name="Martijn J."/>
            <person name="Lind A.E."/>
            <person name="van Eijk R."/>
            <person name="Schleper C."/>
            <person name="Guy L."/>
            <person name="Ettema T.J."/>
        </authorList>
    </citation>
    <scope>NUCLEOTIDE SEQUENCE</scope>
</reference>
<comment type="caution">
    <text evidence="5">The sequence shown here is derived from an EMBL/GenBank/DDBJ whole genome shotgun (WGS) entry which is preliminary data.</text>
</comment>
<dbReference type="InterPro" id="IPR036914">
    <property type="entry name" value="MGS-like_dom_sf"/>
</dbReference>
<protein>
    <recommendedName>
        <fullName evidence="4">ABC transporter domain-containing protein</fullName>
    </recommendedName>
</protein>
<evidence type="ECO:0000256" key="1">
    <source>
        <dbReference type="ARBA" id="ARBA00022448"/>
    </source>
</evidence>
<dbReference type="PANTHER" id="PTHR45772">
    <property type="entry name" value="CONSERVED COMPONENT OF ABC TRANSPORTER FOR NATURAL AMINO ACIDS-RELATED"/>
    <property type="match status" value="1"/>
</dbReference>
<dbReference type="EMBL" id="LAZR01024128">
    <property type="protein sequence ID" value="KKL76187.1"/>
    <property type="molecule type" value="Genomic_DNA"/>
</dbReference>
<gene>
    <name evidence="5" type="ORF">LCGC14_2047380</name>
</gene>
<dbReference type="GO" id="GO:0005524">
    <property type="term" value="F:ATP binding"/>
    <property type="evidence" value="ECO:0007669"/>
    <property type="project" value="UniProtKB-KW"/>
</dbReference>
<evidence type="ECO:0000256" key="3">
    <source>
        <dbReference type="ARBA" id="ARBA00022840"/>
    </source>
</evidence>
<keyword evidence="1" id="KW-0813">Transport</keyword>
<dbReference type="Gene3D" id="3.40.50.1380">
    <property type="entry name" value="Methylglyoxal synthase-like domain"/>
    <property type="match status" value="1"/>
</dbReference>
<feature type="domain" description="ABC transporter" evidence="4">
    <location>
        <begin position="27"/>
        <end position="67"/>
    </location>
</feature>
<dbReference type="GO" id="GO:0016887">
    <property type="term" value="F:ATP hydrolysis activity"/>
    <property type="evidence" value="ECO:0007669"/>
    <property type="project" value="InterPro"/>
</dbReference>
<sequence>MDKESRKKILEVEEVAMTFGGLMALINIQFNVKEGMVKAIIGPNGAGKSNLVSFFKMLNEMMGGRLKTLHPKLLGGILARRGAHEAEMAAHGLAPIDLVAVISRT</sequence>
<dbReference type="InterPro" id="IPR027417">
    <property type="entry name" value="P-loop_NTPase"/>
</dbReference>